<reference evidence="4" key="1">
    <citation type="submission" date="2015-02" db="EMBL/GenBank/DDBJ databases">
        <title>Genome sequencing for Strongylocentrotus purpuratus.</title>
        <authorList>
            <person name="Murali S."/>
            <person name="Liu Y."/>
            <person name="Vee V."/>
            <person name="English A."/>
            <person name="Wang M."/>
            <person name="Skinner E."/>
            <person name="Han Y."/>
            <person name="Muzny D.M."/>
            <person name="Worley K.C."/>
            <person name="Gibbs R.A."/>
        </authorList>
    </citation>
    <scope>NUCLEOTIDE SEQUENCE</scope>
</reference>
<feature type="transmembrane region" description="Helical" evidence="2">
    <location>
        <begin position="56"/>
        <end position="75"/>
    </location>
</feature>
<evidence type="ECO:0000313" key="3">
    <source>
        <dbReference type="EnsemblMetazoa" id="XP_003727621"/>
    </source>
</evidence>
<dbReference type="EnsemblMetazoa" id="XM_003727573">
    <property type="protein sequence ID" value="XP_003727621"/>
    <property type="gene ID" value="LOC100893448"/>
</dbReference>
<name>A0A7M7GGJ7_STRPU</name>
<evidence type="ECO:0000313" key="4">
    <source>
        <dbReference type="Proteomes" id="UP000007110"/>
    </source>
</evidence>
<dbReference type="KEGG" id="spu:100893448"/>
<organism evidence="3 4">
    <name type="scientific">Strongylocentrotus purpuratus</name>
    <name type="common">Purple sea urchin</name>
    <dbReference type="NCBI Taxonomy" id="7668"/>
    <lineage>
        <taxon>Eukaryota</taxon>
        <taxon>Metazoa</taxon>
        <taxon>Echinodermata</taxon>
        <taxon>Eleutherozoa</taxon>
        <taxon>Echinozoa</taxon>
        <taxon>Echinoidea</taxon>
        <taxon>Euechinoidea</taxon>
        <taxon>Echinacea</taxon>
        <taxon>Camarodonta</taxon>
        <taxon>Echinidea</taxon>
        <taxon>Strongylocentrotidae</taxon>
        <taxon>Strongylocentrotus</taxon>
    </lineage>
</organism>
<sequence length="293" mass="32588">MPLRDSRTMQGMSYRQSPAETLSGCRHLRCKAFLVTVLGVLLVASFPATYSSAMLIVGVFLILLGSALAFMYYVARDLGKENTAAGQGVNRSWNRIRRQRLQRRRRRNSATRRSANTNPTSGEHDHEDTAPPPAYETSISVEELMRCPEPSGWTFLPSDPPPVYFPPITALDSNHSHTATDDHPETDQSQSALPIYSISRELSYTLPTYEQALDETHTHGAMNENDDDNGTRLSNQDTVVVELDDDHEIDTVQPTFLVCETSVSNSDSIQQLLNIGSAQGYRESVDTITQVLI</sequence>
<dbReference type="Proteomes" id="UP000007110">
    <property type="component" value="Unassembled WGS sequence"/>
</dbReference>
<reference evidence="3" key="2">
    <citation type="submission" date="2021-01" db="UniProtKB">
        <authorList>
            <consortium name="EnsemblMetazoa"/>
        </authorList>
    </citation>
    <scope>IDENTIFICATION</scope>
</reference>
<proteinExistence type="predicted"/>
<accession>A0A7M7GGJ7</accession>
<keyword evidence="2" id="KW-0812">Transmembrane</keyword>
<keyword evidence="2" id="KW-0472">Membrane</keyword>
<feature type="compositionally biased region" description="Basic residues" evidence="1">
    <location>
        <begin position="94"/>
        <end position="110"/>
    </location>
</feature>
<keyword evidence="2" id="KW-1133">Transmembrane helix</keyword>
<feature type="region of interest" description="Disordered" evidence="1">
    <location>
        <begin position="84"/>
        <end position="134"/>
    </location>
</feature>
<protein>
    <submittedName>
        <fullName evidence="3">Uncharacterized protein</fullName>
    </submittedName>
</protein>
<dbReference type="AlphaFoldDB" id="A0A7M7GGJ7"/>
<feature type="transmembrane region" description="Helical" evidence="2">
    <location>
        <begin position="32"/>
        <end position="50"/>
    </location>
</feature>
<dbReference type="GeneID" id="100893448"/>
<keyword evidence="4" id="KW-1185">Reference proteome</keyword>
<evidence type="ECO:0000256" key="2">
    <source>
        <dbReference type="SAM" id="Phobius"/>
    </source>
</evidence>
<dbReference type="RefSeq" id="XP_003727621.2">
    <property type="nucleotide sequence ID" value="XM_003727573.3"/>
</dbReference>
<dbReference type="OMA" id="CRHLRCK"/>
<dbReference type="InParanoid" id="A0A7M7GGJ7"/>
<evidence type="ECO:0000256" key="1">
    <source>
        <dbReference type="SAM" id="MobiDB-lite"/>
    </source>
</evidence>
<dbReference type="OrthoDB" id="10430220at2759"/>